<protein>
    <recommendedName>
        <fullName evidence="4">Alkaline shock response membrane anchor protein AmaP</fullName>
    </recommendedName>
</protein>
<accession>A0A1H1W5T4</accession>
<evidence type="ECO:0000313" key="3">
    <source>
        <dbReference type="Proteomes" id="UP000199092"/>
    </source>
</evidence>
<feature type="transmembrane region" description="Helical" evidence="1">
    <location>
        <begin position="12"/>
        <end position="32"/>
    </location>
</feature>
<dbReference type="EMBL" id="LT629749">
    <property type="protein sequence ID" value="SDS92404.1"/>
    <property type="molecule type" value="Genomic_DNA"/>
</dbReference>
<keyword evidence="3" id="KW-1185">Reference proteome</keyword>
<sequence length="204" mass="20789">MKKNAARLNRVWLTVTGLALLVAGGLGLLAGLDQLHVLTGAVGLGPGPAPDAAVVPRAVGGFTGSAAGPVAVGLAGLLLAVLGLLWLLRQVPRTRAAKPFRLHDDAVAGLTVCDPAVLGAAVEAEVTALPGVSRASAVLRGTVARPDLTLKVTADERSAVQPLLRSLQGDVADHLATALGTPLHRLGVLVEVGRDRRSSDRVTF</sequence>
<keyword evidence="1" id="KW-0812">Transmembrane</keyword>
<evidence type="ECO:0000313" key="2">
    <source>
        <dbReference type="EMBL" id="SDS92404.1"/>
    </source>
</evidence>
<dbReference type="Proteomes" id="UP000199092">
    <property type="component" value="Chromosome I"/>
</dbReference>
<dbReference type="AlphaFoldDB" id="A0A1H1W5T4"/>
<dbReference type="RefSeq" id="WP_091413378.1">
    <property type="nucleotide sequence ID" value="NZ_LT629749.1"/>
</dbReference>
<feature type="transmembrane region" description="Helical" evidence="1">
    <location>
        <begin position="66"/>
        <end position="88"/>
    </location>
</feature>
<keyword evidence="1" id="KW-1133">Transmembrane helix</keyword>
<organism evidence="2 3">
    <name type="scientific">Friedmanniella luteola</name>
    <dbReference type="NCBI Taxonomy" id="546871"/>
    <lineage>
        <taxon>Bacteria</taxon>
        <taxon>Bacillati</taxon>
        <taxon>Actinomycetota</taxon>
        <taxon>Actinomycetes</taxon>
        <taxon>Propionibacteriales</taxon>
        <taxon>Nocardioidaceae</taxon>
        <taxon>Friedmanniella</taxon>
    </lineage>
</organism>
<dbReference type="STRING" id="546871.SAMN04488543_2652"/>
<evidence type="ECO:0000256" key="1">
    <source>
        <dbReference type="SAM" id="Phobius"/>
    </source>
</evidence>
<reference evidence="2 3" key="1">
    <citation type="submission" date="2016-10" db="EMBL/GenBank/DDBJ databases">
        <authorList>
            <person name="de Groot N.N."/>
        </authorList>
    </citation>
    <scope>NUCLEOTIDE SEQUENCE [LARGE SCALE GENOMIC DNA]</scope>
    <source>
        <strain evidence="2 3">DSM 21741</strain>
    </source>
</reference>
<gene>
    <name evidence="2" type="ORF">SAMN04488543_2652</name>
</gene>
<name>A0A1H1W5T4_9ACTN</name>
<dbReference type="OrthoDB" id="4878398at2"/>
<keyword evidence="1" id="KW-0472">Membrane</keyword>
<proteinExistence type="predicted"/>
<evidence type="ECO:0008006" key="4">
    <source>
        <dbReference type="Google" id="ProtNLM"/>
    </source>
</evidence>